<keyword evidence="3" id="KW-1185">Reference proteome</keyword>
<reference evidence="2 3" key="1">
    <citation type="journal article" date="2011" name="PLoS Pathog.">
        <title>Endophytic Life Strategies Decoded by Genome and Transcriptome Analyses of the Mutualistic Root Symbiont Piriformospora indica.</title>
        <authorList>
            <person name="Zuccaro A."/>
            <person name="Lahrmann U."/>
            <person name="Guldener U."/>
            <person name="Langen G."/>
            <person name="Pfiffi S."/>
            <person name="Biedenkopf D."/>
            <person name="Wong P."/>
            <person name="Samans B."/>
            <person name="Grimm C."/>
            <person name="Basiewicz M."/>
            <person name="Murat C."/>
            <person name="Martin F."/>
            <person name="Kogel K.H."/>
        </authorList>
    </citation>
    <scope>NUCLEOTIDE SEQUENCE [LARGE SCALE GENOMIC DNA]</scope>
    <source>
        <strain evidence="2 3">DSM 11827</strain>
    </source>
</reference>
<feature type="domain" description="RNA ligase" evidence="1">
    <location>
        <begin position="54"/>
        <end position="246"/>
    </location>
</feature>
<dbReference type="eggNOG" id="ENOG502S6SR">
    <property type="taxonomic scope" value="Eukaryota"/>
</dbReference>
<dbReference type="HOGENOM" id="CLU_054812_0_0_1"/>
<gene>
    <name evidence="2" type="ORF">PIIN_06575</name>
</gene>
<dbReference type="InterPro" id="IPR021122">
    <property type="entry name" value="RNA_ligase_dom_REL/Rnl2"/>
</dbReference>
<dbReference type="OMA" id="KIHGANT"/>
<evidence type="ECO:0000313" key="2">
    <source>
        <dbReference type="EMBL" id="CCA72638.1"/>
    </source>
</evidence>
<dbReference type="SUPFAM" id="SSF56091">
    <property type="entry name" value="DNA ligase/mRNA capping enzyme, catalytic domain"/>
    <property type="match status" value="1"/>
</dbReference>
<dbReference type="Gene3D" id="3.30.470.30">
    <property type="entry name" value="DNA ligase/mRNA capping enzyme"/>
    <property type="match status" value="1"/>
</dbReference>
<dbReference type="AlphaFoldDB" id="G4TMU5"/>
<organism evidence="2 3">
    <name type="scientific">Serendipita indica (strain DSM 11827)</name>
    <name type="common">Root endophyte fungus</name>
    <name type="synonym">Piriformospora indica</name>
    <dbReference type="NCBI Taxonomy" id="1109443"/>
    <lineage>
        <taxon>Eukaryota</taxon>
        <taxon>Fungi</taxon>
        <taxon>Dikarya</taxon>
        <taxon>Basidiomycota</taxon>
        <taxon>Agaricomycotina</taxon>
        <taxon>Agaricomycetes</taxon>
        <taxon>Sebacinales</taxon>
        <taxon>Serendipitaceae</taxon>
        <taxon>Serendipita</taxon>
    </lineage>
</organism>
<dbReference type="OrthoDB" id="10005335at2759"/>
<dbReference type="EMBL" id="CAFZ01000175">
    <property type="protein sequence ID" value="CCA72638.1"/>
    <property type="molecule type" value="Genomic_DNA"/>
</dbReference>
<accession>G4TMU5</accession>
<comment type="caution">
    <text evidence="2">The sequence shown here is derived from an EMBL/GenBank/DDBJ whole genome shotgun (WGS) entry which is preliminary data.</text>
</comment>
<evidence type="ECO:0000259" key="1">
    <source>
        <dbReference type="Pfam" id="PF09414"/>
    </source>
</evidence>
<dbReference type="InParanoid" id="G4TMU5"/>
<evidence type="ECO:0000313" key="3">
    <source>
        <dbReference type="Proteomes" id="UP000007148"/>
    </source>
</evidence>
<name>G4TMU5_SERID</name>
<protein>
    <recommendedName>
        <fullName evidence="1">RNA ligase domain-containing protein</fullName>
    </recommendedName>
</protein>
<dbReference type="Pfam" id="PF09414">
    <property type="entry name" value="RNA_ligase"/>
    <property type="match status" value="1"/>
</dbReference>
<proteinExistence type="predicted"/>
<sequence length="385" mass="43500">MSFISYPPTNTFTQFIKALRRLTSPKVGLEDQDGVPSTGRDDGIASLYRRVTLFGTVKLHGSNITVVIEPSTVLSPQFQSRNRIITRETDHCDAVATLSRISWSILVDEILRICGTSTFREIFICGEWAGTGIQKGVAVSLLPRFFAIFNIRIDDQWVDMRKFATVHAPQERVYNVVNFQTFEVQVDFLEEANGERAYERMMQYTAEVVENCPIGIELLKSMEVPAKWLARQVTTGEGIVWTVVEPTTGPTLLNFKTKGEQFLATQSSKSVVSIEGDTIGPTGRARAFVDFALGERRFEQGIEYLFEMGKDPDKFENVGVFISWVIKDVRKEEEWRLGEKDESGRSPYDYGVTNGMVKKMVSGRAKAWFMKRIEHELDAGVTNQS</sequence>
<dbReference type="Proteomes" id="UP000007148">
    <property type="component" value="Unassembled WGS sequence"/>
</dbReference>